<feature type="transmembrane region" description="Helical" evidence="8">
    <location>
        <begin position="20"/>
        <end position="40"/>
    </location>
</feature>
<evidence type="ECO:0000256" key="3">
    <source>
        <dbReference type="ARBA" id="ARBA00011489"/>
    </source>
</evidence>
<keyword evidence="5 8" id="KW-0812">Transmembrane</keyword>
<sequence>MATAVDKSFKTHKKFVLTQISFRFMCIGATLAATWIMFTTKQTALVYGIQVDARYSYSPAFKFLAVANLIACAFSVLSLFLAFVMGNKAVDSTHYFYLFLHDLVMTLLLMAGCAAATAIGYVGRYGNSHSGWIAICGYFDKFCNKATIATMLSYIATLLYLTLTIISAKKSNQIPV</sequence>
<dbReference type="EMBL" id="WHWC01000007">
    <property type="protein sequence ID" value="KAG8379485.1"/>
    <property type="molecule type" value="Genomic_DNA"/>
</dbReference>
<proteinExistence type="inferred from homology"/>
<evidence type="ECO:0000259" key="9">
    <source>
        <dbReference type="Pfam" id="PF04535"/>
    </source>
</evidence>
<accession>A0AAV6XKA9</accession>
<dbReference type="Pfam" id="PF04535">
    <property type="entry name" value="CASP_dom"/>
    <property type="match status" value="1"/>
</dbReference>
<comment type="subunit">
    <text evidence="3 8">Homodimer and heterodimers.</text>
</comment>
<dbReference type="GO" id="GO:0005886">
    <property type="term" value="C:plasma membrane"/>
    <property type="evidence" value="ECO:0007669"/>
    <property type="project" value="UniProtKB-SubCell"/>
</dbReference>
<comment type="subcellular location">
    <subcellularLocation>
        <location evidence="1 8">Cell membrane</location>
        <topology evidence="1 8">Multi-pass membrane protein</topology>
    </subcellularLocation>
</comment>
<evidence type="ECO:0000256" key="1">
    <source>
        <dbReference type="ARBA" id="ARBA00004651"/>
    </source>
</evidence>
<protein>
    <recommendedName>
        <fullName evidence="8">CASP-like protein</fullName>
    </recommendedName>
</protein>
<gene>
    <name evidence="10" type="ORF">BUALT_Bualt07G0093400</name>
</gene>
<keyword evidence="7 8" id="KW-0472">Membrane</keyword>
<feature type="transmembrane region" description="Helical" evidence="8">
    <location>
        <begin position="96"/>
        <end position="122"/>
    </location>
</feature>
<dbReference type="InterPro" id="IPR044173">
    <property type="entry name" value="CASPL"/>
</dbReference>
<dbReference type="InterPro" id="IPR006702">
    <property type="entry name" value="CASP_dom"/>
</dbReference>
<comment type="caution">
    <text evidence="10">The sequence shown here is derived from an EMBL/GenBank/DDBJ whole genome shotgun (WGS) entry which is preliminary data.</text>
</comment>
<comment type="similarity">
    <text evidence="2 8">Belongs to the Casparian strip membrane proteins (CASP) family.</text>
</comment>
<dbReference type="Proteomes" id="UP000826271">
    <property type="component" value="Unassembled WGS sequence"/>
</dbReference>
<keyword evidence="11" id="KW-1185">Reference proteome</keyword>
<evidence type="ECO:0000256" key="7">
    <source>
        <dbReference type="ARBA" id="ARBA00023136"/>
    </source>
</evidence>
<dbReference type="PANTHER" id="PTHR36488">
    <property type="entry name" value="CASP-LIKE PROTEIN 1U1"/>
    <property type="match status" value="1"/>
</dbReference>
<keyword evidence="4 8" id="KW-1003">Cell membrane</keyword>
<feature type="transmembrane region" description="Helical" evidence="8">
    <location>
        <begin position="148"/>
        <end position="168"/>
    </location>
</feature>
<evidence type="ECO:0000313" key="10">
    <source>
        <dbReference type="EMBL" id="KAG8379485.1"/>
    </source>
</evidence>
<evidence type="ECO:0000256" key="6">
    <source>
        <dbReference type="ARBA" id="ARBA00022989"/>
    </source>
</evidence>
<dbReference type="NCBIfam" id="TIGR01569">
    <property type="entry name" value="A_tha_TIGR01569"/>
    <property type="match status" value="1"/>
</dbReference>
<reference evidence="10" key="1">
    <citation type="submission" date="2019-10" db="EMBL/GenBank/DDBJ databases">
        <authorList>
            <person name="Zhang R."/>
            <person name="Pan Y."/>
            <person name="Wang J."/>
            <person name="Ma R."/>
            <person name="Yu S."/>
        </authorList>
    </citation>
    <scope>NUCLEOTIDE SEQUENCE</scope>
    <source>
        <strain evidence="10">LA-IB0</strain>
        <tissue evidence="10">Leaf</tissue>
    </source>
</reference>
<evidence type="ECO:0000313" key="11">
    <source>
        <dbReference type="Proteomes" id="UP000826271"/>
    </source>
</evidence>
<dbReference type="AlphaFoldDB" id="A0AAV6XKA9"/>
<dbReference type="PANTHER" id="PTHR36488:SF8">
    <property type="entry name" value="CASP-LIKE PROTEIN 1U1"/>
    <property type="match status" value="1"/>
</dbReference>
<keyword evidence="6 8" id="KW-1133">Transmembrane helix</keyword>
<name>A0AAV6XKA9_9LAMI</name>
<evidence type="ECO:0000256" key="5">
    <source>
        <dbReference type="ARBA" id="ARBA00022692"/>
    </source>
</evidence>
<feature type="domain" description="Casparian strip membrane protein" evidence="9">
    <location>
        <begin position="14"/>
        <end position="158"/>
    </location>
</feature>
<evidence type="ECO:0000256" key="4">
    <source>
        <dbReference type="ARBA" id="ARBA00022475"/>
    </source>
</evidence>
<dbReference type="InterPro" id="IPR006459">
    <property type="entry name" value="CASP/CASPL"/>
</dbReference>
<feature type="transmembrane region" description="Helical" evidence="8">
    <location>
        <begin position="60"/>
        <end position="84"/>
    </location>
</feature>
<evidence type="ECO:0000256" key="8">
    <source>
        <dbReference type="RuleBase" id="RU361233"/>
    </source>
</evidence>
<evidence type="ECO:0000256" key="2">
    <source>
        <dbReference type="ARBA" id="ARBA00007651"/>
    </source>
</evidence>
<organism evidence="10 11">
    <name type="scientific">Buddleja alternifolia</name>
    <dbReference type="NCBI Taxonomy" id="168488"/>
    <lineage>
        <taxon>Eukaryota</taxon>
        <taxon>Viridiplantae</taxon>
        <taxon>Streptophyta</taxon>
        <taxon>Embryophyta</taxon>
        <taxon>Tracheophyta</taxon>
        <taxon>Spermatophyta</taxon>
        <taxon>Magnoliopsida</taxon>
        <taxon>eudicotyledons</taxon>
        <taxon>Gunneridae</taxon>
        <taxon>Pentapetalae</taxon>
        <taxon>asterids</taxon>
        <taxon>lamiids</taxon>
        <taxon>Lamiales</taxon>
        <taxon>Scrophulariaceae</taxon>
        <taxon>Buddlejeae</taxon>
        <taxon>Buddleja</taxon>
    </lineage>
</organism>